<protein>
    <submittedName>
        <fullName evidence="8">NADH-quinone oxidoreductase subunit H</fullName>
    </submittedName>
</protein>
<feature type="transmembrane region" description="Helical" evidence="7">
    <location>
        <begin position="6"/>
        <end position="31"/>
    </location>
</feature>
<dbReference type="PROSITE" id="PS00667">
    <property type="entry name" value="COMPLEX1_ND1_1"/>
    <property type="match status" value="1"/>
</dbReference>
<feature type="non-terminal residue" evidence="8">
    <location>
        <position position="84"/>
    </location>
</feature>
<proteinExistence type="inferred from homology"/>
<dbReference type="Pfam" id="PF00146">
    <property type="entry name" value="NADHdh"/>
    <property type="match status" value="1"/>
</dbReference>
<keyword evidence="2 6" id="KW-0812">Transmembrane</keyword>
<keyword evidence="6" id="KW-0520">NAD</keyword>
<dbReference type="PANTHER" id="PTHR11432:SF3">
    <property type="entry name" value="NADH-UBIQUINONE OXIDOREDUCTASE CHAIN 1"/>
    <property type="match status" value="1"/>
</dbReference>
<dbReference type="GO" id="GO:0009060">
    <property type="term" value="P:aerobic respiration"/>
    <property type="evidence" value="ECO:0007669"/>
    <property type="project" value="TreeGrafter"/>
</dbReference>
<evidence type="ECO:0000313" key="9">
    <source>
        <dbReference type="Proteomes" id="UP001642900"/>
    </source>
</evidence>
<keyword evidence="5 7" id="KW-0472">Membrane</keyword>
<dbReference type="InterPro" id="IPR001694">
    <property type="entry name" value="NADH_UbQ_OxRdtase_su1/FPO"/>
</dbReference>
<dbReference type="GO" id="GO:0005886">
    <property type="term" value="C:plasma membrane"/>
    <property type="evidence" value="ECO:0007669"/>
    <property type="project" value="UniProtKB-SubCell"/>
</dbReference>
<name>A0A6G4WI05_9HYPH</name>
<dbReference type="EMBL" id="JAAKZF010000038">
    <property type="protein sequence ID" value="NGO53856.1"/>
    <property type="molecule type" value="Genomic_DNA"/>
</dbReference>
<keyword evidence="3" id="KW-0874">Quinone</keyword>
<comment type="caution">
    <text evidence="8">The sequence shown here is derived from an EMBL/GenBank/DDBJ whole genome shotgun (WGS) entry which is preliminary data.</text>
</comment>
<evidence type="ECO:0000256" key="6">
    <source>
        <dbReference type="RuleBase" id="RU000471"/>
    </source>
</evidence>
<sequence>MELVVALGLIVFKVALLIAVLLLLPLPLTWLERKIAGHMQQRMGPMRVGWHGLLQPVADGIKLLTKEDHIPAEADRFLFKLAPI</sequence>
<evidence type="ECO:0000256" key="4">
    <source>
        <dbReference type="ARBA" id="ARBA00022989"/>
    </source>
</evidence>
<accession>A0A6G4WI05</accession>
<evidence type="ECO:0000256" key="5">
    <source>
        <dbReference type="ARBA" id="ARBA00023136"/>
    </source>
</evidence>
<dbReference type="PANTHER" id="PTHR11432">
    <property type="entry name" value="NADH DEHYDROGENASE SUBUNIT 1"/>
    <property type="match status" value="1"/>
</dbReference>
<evidence type="ECO:0000256" key="3">
    <source>
        <dbReference type="ARBA" id="ARBA00022719"/>
    </source>
</evidence>
<comment type="similarity">
    <text evidence="6">Belongs to the complex I subunit 1 family.</text>
</comment>
<evidence type="ECO:0000313" key="8">
    <source>
        <dbReference type="EMBL" id="NGO53856.1"/>
    </source>
</evidence>
<evidence type="ECO:0000256" key="2">
    <source>
        <dbReference type="ARBA" id="ARBA00022692"/>
    </source>
</evidence>
<dbReference type="Proteomes" id="UP001642900">
    <property type="component" value="Unassembled WGS sequence"/>
</dbReference>
<dbReference type="GO" id="GO:0048038">
    <property type="term" value="F:quinone binding"/>
    <property type="evidence" value="ECO:0007669"/>
    <property type="project" value="UniProtKB-KW"/>
</dbReference>
<dbReference type="RefSeq" id="WP_165031625.1">
    <property type="nucleotide sequence ID" value="NZ_JAAKZF010000038.1"/>
</dbReference>
<keyword evidence="4 7" id="KW-1133">Transmembrane helix</keyword>
<keyword evidence="9" id="KW-1185">Reference proteome</keyword>
<comment type="subcellular location">
    <subcellularLocation>
        <location evidence="6">Cell membrane</location>
        <topology evidence="6">Multi-pass membrane protein</topology>
    </subcellularLocation>
    <subcellularLocation>
        <location evidence="1">Membrane</location>
        <topology evidence="1">Multi-pass membrane protein</topology>
    </subcellularLocation>
</comment>
<gene>
    <name evidence="8" type="ORF">G6N73_22280</name>
</gene>
<organism evidence="8 9">
    <name type="scientific">Allomesorhizobium camelthorni</name>
    <dbReference type="NCBI Taxonomy" id="475069"/>
    <lineage>
        <taxon>Bacteria</taxon>
        <taxon>Pseudomonadati</taxon>
        <taxon>Pseudomonadota</taxon>
        <taxon>Alphaproteobacteria</taxon>
        <taxon>Hyphomicrobiales</taxon>
        <taxon>Phyllobacteriaceae</taxon>
        <taxon>Allomesorhizobium</taxon>
    </lineage>
</organism>
<dbReference type="InterPro" id="IPR018086">
    <property type="entry name" value="NADH_UbQ_OxRdtase_su1_CS"/>
</dbReference>
<evidence type="ECO:0000256" key="1">
    <source>
        <dbReference type="ARBA" id="ARBA00004141"/>
    </source>
</evidence>
<reference evidence="8 9" key="1">
    <citation type="submission" date="2020-02" db="EMBL/GenBank/DDBJ databases">
        <title>Genome sequence of strain CCNWXJ40-4.</title>
        <authorList>
            <person name="Gao J."/>
            <person name="Sun J."/>
        </authorList>
    </citation>
    <scope>NUCLEOTIDE SEQUENCE [LARGE SCALE GENOMIC DNA]</scope>
    <source>
        <strain evidence="8 9">CCNWXJ 40-4</strain>
    </source>
</reference>
<dbReference type="GO" id="GO:0003954">
    <property type="term" value="F:NADH dehydrogenase activity"/>
    <property type="evidence" value="ECO:0007669"/>
    <property type="project" value="TreeGrafter"/>
</dbReference>
<dbReference type="AlphaFoldDB" id="A0A6G4WI05"/>
<evidence type="ECO:0000256" key="7">
    <source>
        <dbReference type="SAM" id="Phobius"/>
    </source>
</evidence>